<dbReference type="InterPro" id="IPR002347">
    <property type="entry name" value="SDR_fam"/>
</dbReference>
<protein>
    <submittedName>
        <fullName evidence="6">C-factor</fullName>
    </submittedName>
</protein>
<evidence type="ECO:0000313" key="6">
    <source>
        <dbReference type="EMBL" id="PCH39168.1"/>
    </source>
</evidence>
<feature type="domain" description="Ketoreductase" evidence="5">
    <location>
        <begin position="5"/>
        <end position="193"/>
    </location>
</feature>
<dbReference type="OMA" id="PIYELPW"/>
<dbReference type="SMART" id="SM00822">
    <property type="entry name" value="PKS_KR"/>
    <property type="match status" value="1"/>
</dbReference>
<keyword evidence="2" id="KW-0521">NADP</keyword>
<comment type="similarity">
    <text evidence="1 4">Belongs to the short-chain dehydrogenases/reductases (SDR) family.</text>
</comment>
<dbReference type="PANTHER" id="PTHR43544:SF7">
    <property type="entry name" value="NADB-LER2"/>
    <property type="match status" value="1"/>
</dbReference>
<evidence type="ECO:0000256" key="1">
    <source>
        <dbReference type="ARBA" id="ARBA00006484"/>
    </source>
</evidence>
<organism evidence="6 7">
    <name type="scientific">Wolfiporia cocos (strain MD-104)</name>
    <name type="common">Brown rot fungus</name>
    <dbReference type="NCBI Taxonomy" id="742152"/>
    <lineage>
        <taxon>Eukaryota</taxon>
        <taxon>Fungi</taxon>
        <taxon>Dikarya</taxon>
        <taxon>Basidiomycota</taxon>
        <taxon>Agaricomycotina</taxon>
        <taxon>Agaricomycetes</taxon>
        <taxon>Polyporales</taxon>
        <taxon>Phaeolaceae</taxon>
        <taxon>Wolfiporia</taxon>
    </lineage>
</organism>
<dbReference type="InterPro" id="IPR057326">
    <property type="entry name" value="KR_dom"/>
</dbReference>
<dbReference type="InterPro" id="IPR036291">
    <property type="entry name" value="NAD(P)-bd_dom_sf"/>
</dbReference>
<dbReference type="InterPro" id="IPR051468">
    <property type="entry name" value="Fungal_SecMetab_SDRs"/>
</dbReference>
<sequence>MSTQLTWLVTGSSRGLGLELVKQLVASPRNLVIATCRNPENATALISLKGNAKGLLHIVQLDGTDVESVRASVSVVEGILGSKGLDYLYNNAGIGWLDDAFDFKAEDLMQIMETNVVAPARITQAYLPLIEKSTRKVIVNVSSSQGSIGMGNGPQFLSYCASKAALNMLTYKQAAARPDITVISLNPGWVKTNMGGPAAALEPHESVTAQLKVVTSLTSKDSGKFFDHSGKLLPW</sequence>
<dbReference type="EMBL" id="KB467965">
    <property type="protein sequence ID" value="PCH39168.1"/>
    <property type="molecule type" value="Genomic_DNA"/>
</dbReference>
<dbReference type="PRINTS" id="PR00081">
    <property type="entry name" value="GDHRDH"/>
</dbReference>
<evidence type="ECO:0000256" key="3">
    <source>
        <dbReference type="ARBA" id="ARBA00023002"/>
    </source>
</evidence>
<name>A0A2H3JN49_WOLCO</name>
<dbReference type="PANTHER" id="PTHR43544">
    <property type="entry name" value="SHORT-CHAIN DEHYDROGENASE/REDUCTASE"/>
    <property type="match status" value="1"/>
</dbReference>
<dbReference type="SUPFAM" id="SSF51735">
    <property type="entry name" value="NAD(P)-binding Rossmann-fold domains"/>
    <property type="match status" value="1"/>
</dbReference>
<dbReference type="PRINTS" id="PR00080">
    <property type="entry name" value="SDRFAMILY"/>
</dbReference>
<dbReference type="Proteomes" id="UP000218811">
    <property type="component" value="Unassembled WGS sequence"/>
</dbReference>
<keyword evidence="7" id="KW-1185">Reference proteome</keyword>
<dbReference type="CDD" id="cd05325">
    <property type="entry name" value="carb_red_sniffer_like_SDR_c"/>
    <property type="match status" value="1"/>
</dbReference>
<keyword evidence="3" id="KW-0560">Oxidoreductase</keyword>
<evidence type="ECO:0000256" key="2">
    <source>
        <dbReference type="ARBA" id="ARBA00022857"/>
    </source>
</evidence>
<evidence type="ECO:0000313" key="7">
    <source>
        <dbReference type="Proteomes" id="UP000218811"/>
    </source>
</evidence>
<dbReference type="OrthoDB" id="7289984at2759"/>
<dbReference type="Gene3D" id="3.40.50.720">
    <property type="entry name" value="NAD(P)-binding Rossmann-like Domain"/>
    <property type="match status" value="1"/>
</dbReference>
<evidence type="ECO:0000256" key="4">
    <source>
        <dbReference type="RuleBase" id="RU000363"/>
    </source>
</evidence>
<proteinExistence type="inferred from homology"/>
<evidence type="ECO:0000259" key="5">
    <source>
        <dbReference type="SMART" id="SM00822"/>
    </source>
</evidence>
<gene>
    <name evidence="6" type="ORF">WOLCODRAFT_134719</name>
</gene>
<accession>A0A2H3JN49</accession>
<dbReference type="AlphaFoldDB" id="A0A2H3JN49"/>
<dbReference type="Pfam" id="PF00106">
    <property type="entry name" value="adh_short"/>
    <property type="match status" value="1"/>
</dbReference>
<dbReference type="GO" id="GO:0016491">
    <property type="term" value="F:oxidoreductase activity"/>
    <property type="evidence" value="ECO:0007669"/>
    <property type="project" value="UniProtKB-KW"/>
</dbReference>
<dbReference type="GO" id="GO:0005737">
    <property type="term" value="C:cytoplasm"/>
    <property type="evidence" value="ECO:0007669"/>
    <property type="project" value="TreeGrafter"/>
</dbReference>
<reference evidence="6 7" key="1">
    <citation type="journal article" date="2012" name="Science">
        <title>The Paleozoic origin of enzymatic lignin decomposition reconstructed from 31 fungal genomes.</title>
        <authorList>
            <person name="Floudas D."/>
            <person name="Binder M."/>
            <person name="Riley R."/>
            <person name="Barry K."/>
            <person name="Blanchette R.A."/>
            <person name="Henrissat B."/>
            <person name="Martinez A.T."/>
            <person name="Otillar R."/>
            <person name="Spatafora J.W."/>
            <person name="Yadav J.S."/>
            <person name="Aerts A."/>
            <person name="Benoit I."/>
            <person name="Boyd A."/>
            <person name="Carlson A."/>
            <person name="Copeland A."/>
            <person name="Coutinho P.M."/>
            <person name="de Vries R.P."/>
            <person name="Ferreira P."/>
            <person name="Findley K."/>
            <person name="Foster B."/>
            <person name="Gaskell J."/>
            <person name="Glotzer D."/>
            <person name="Gorecki P."/>
            <person name="Heitman J."/>
            <person name="Hesse C."/>
            <person name="Hori C."/>
            <person name="Igarashi K."/>
            <person name="Jurgens J.A."/>
            <person name="Kallen N."/>
            <person name="Kersten P."/>
            <person name="Kohler A."/>
            <person name="Kuees U."/>
            <person name="Kumar T.K.A."/>
            <person name="Kuo A."/>
            <person name="LaButti K."/>
            <person name="Larrondo L.F."/>
            <person name="Lindquist E."/>
            <person name="Ling A."/>
            <person name="Lombard V."/>
            <person name="Lucas S."/>
            <person name="Lundell T."/>
            <person name="Martin R."/>
            <person name="McLaughlin D.J."/>
            <person name="Morgenstern I."/>
            <person name="Morin E."/>
            <person name="Murat C."/>
            <person name="Nagy L.G."/>
            <person name="Nolan M."/>
            <person name="Ohm R.A."/>
            <person name="Patyshakuliyeva A."/>
            <person name="Rokas A."/>
            <person name="Ruiz-Duenas F.J."/>
            <person name="Sabat G."/>
            <person name="Salamov A."/>
            <person name="Samejima M."/>
            <person name="Schmutz J."/>
            <person name="Slot J.C."/>
            <person name="St John F."/>
            <person name="Stenlid J."/>
            <person name="Sun H."/>
            <person name="Sun S."/>
            <person name="Syed K."/>
            <person name="Tsang A."/>
            <person name="Wiebenga A."/>
            <person name="Young D."/>
            <person name="Pisabarro A."/>
            <person name="Eastwood D.C."/>
            <person name="Martin F."/>
            <person name="Cullen D."/>
            <person name="Grigoriev I.V."/>
            <person name="Hibbett D.S."/>
        </authorList>
    </citation>
    <scope>NUCLEOTIDE SEQUENCE [LARGE SCALE GENOMIC DNA]</scope>
    <source>
        <strain evidence="6 7">MD-104</strain>
    </source>
</reference>